<dbReference type="GeneID" id="63780006"/>
<dbReference type="InParanoid" id="A0A1Y2E1R8"/>
<dbReference type="OrthoDB" id="4771457at2759"/>
<keyword evidence="1" id="KW-1133">Transmembrane helix</keyword>
<organism evidence="2 3">
    <name type="scientific">Pseudomassariella vexata</name>
    <dbReference type="NCBI Taxonomy" id="1141098"/>
    <lineage>
        <taxon>Eukaryota</taxon>
        <taxon>Fungi</taxon>
        <taxon>Dikarya</taxon>
        <taxon>Ascomycota</taxon>
        <taxon>Pezizomycotina</taxon>
        <taxon>Sordariomycetes</taxon>
        <taxon>Xylariomycetidae</taxon>
        <taxon>Amphisphaeriales</taxon>
        <taxon>Pseudomassariaceae</taxon>
        <taxon>Pseudomassariella</taxon>
    </lineage>
</organism>
<evidence type="ECO:0000313" key="3">
    <source>
        <dbReference type="Proteomes" id="UP000193689"/>
    </source>
</evidence>
<name>A0A1Y2E1R8_9PEZI</name>
<dbReference type="EMBL" id="MCFJ01000006">
    <property type="protein sequence ID" value="ORY65397.1"/>
    <property type="molecule type" value="Genomic_DNA"/>
</dbReference>
<dbReference type="Proteomes" id="UP000193689">
    <property type="component" value="Unassembled WGS sequence"/>
</dbReference>
<reference evidence="2 3" key="1">
    <citation type="submission" date="2016-07" db="EMBL/GenBank/DDBJ databases">
        <title>Pervasive Adenine N6-methylation of Active Genes in Fungi.</title>
        <authorList>
            <consortium name="DOE Joint Genome Institute"/>
            <person name="Mondo S.J."/>
            <person name="Dannebaum R.O."/>
            <person name="Kuo R.C."/>
            <person name="Labutti K."/>
            <person name="Haridas S."/>
            <person name="Kuo A."/>
            <person name="Salamov A."/>
            <person name="Ahrendt S.R."/>
            <person name="Lipzen A."/>
            <person name="Sullivan W."/>
            <person name="Andreopoulos W.B."/>
            <person name="Clum A."/>
            <person name="Lindquist E."/>
            <person name="Daum C."/>
            <person name="Ramamoorthy G.K."/>
            <person name="Gryganskyi A."/>
            <person name="Culley D."/>
            <person name="Magnuson J.K."/>
            <person name="James T.Y."/>
            <person name="O'Malley M.A."/>
            <person name="Stajich J.E."/>
            <person name="Spatafora J.W."/>
            <person name="Visel A."/>
            <person name="Grigoriev I.V."/>
        </authorList>
    </citation>
    <scope>NUCLEOTIDE SEQUENCE [LARGE SCALE GENOMIC DNA]</scope>
    <source>
        <strain evidence="2 3">CBS 129021</strain>
    </source>
</reference>
<keyword evidence="1" id="KW-0472">Membrane</keyword>
<proteinExistence type="predicted"/>
<accession>A0A1Y2E1R8</accession>
<evidence type="ECO:0000313" key="2">
    <source>
        <dbReference type="EMBL" id="ORY65397.1"/>
    </source>
</evidence>
<sequence>MLRQVRLRARPAVALRWSRVLHSQCRQFWNRQQQIPPDVPTYFSPPPRSRGSRIKDMAIGSVLTIGAFFIYKYYTLRQAFRELQEFAEDSKEVIAIKEEFRQLFAEARESGDHDRLRDVTFSLPRRLFDKYPGEIVESGPLPGYAVDDELYGKERVPAADTLMFVEEDQETGLIGVVQIAINLELEDLRDRHSAKIALDPKEDKLAELFRRVAHQATMWKSEGKLDDDGQMMVVFQLRDQAMTCLLVKGGHFQTIDVHNLCL</sequence>
<evidence type="ECO:0000256" key="1">
    <source>
        <dbReference type="SAM" id="Phobius"/>
    </source>
</evidence>
<gene>
    <name evidence="2" type="ORF">BCR38DRAFT_484823</name>
</gene>
<keyword evidence="3" id="KW-1185">Reference proteome</keyword>
<keyword evidence="1" id="KW-0812">Transmembrane</keyword>
<comment type="caution">
    <text evidence="2">The sequence shown here is derived from an EMBL/GenBank/DDBJ whole genome shotgun (WGS) entry which is preliminary data.</text>
</comment>
<dbReference type="RefSeq" id="XP_040716549.1">
    <property type="nucleotide sequence ID" value="XM_040863794.1"/>
</dbReference>
<dbReference type="AlphaFoldDB" id="A0A1Y2E1R8"/>
<feature type="transmembrane region" description="Helical" evidence="1">
    <location>
        <begin position="57"/>
        <end position="74"/>
    </location>
</feature>
<protein>
    <submittedName>
        <fullName evidence="2">Uncharacterized protein</fullName>
    </submittedName>
</protein>